<evidence type="ECO:0000313" key="9">
    <source>
        <dbReference type="EMBL" id="QPS02188.1"/>
    </source>
</evidence>
<dbReference type="GO" id="GO:0005524">
    <property type="term" value="F:ATP binding"/>
    <property type="evidence" value="ECO:0007669"/>
    <property type="project" value="UniProtKB-KW"/>
</dbReference>
<proteinExistence type="predicted"/>
<organism evidence="9 10">
    <name type="scientific">Aerococcus urinae</name>
    <dbReference type="NCBI Taxonomy" id="1376"/>
    <lineage>
        <taxon>Bacteria</taxon>
        <taxon>Bacillati</taxon>
        <taxon>Bacillota</taxon>
        <taxon>Bacilli</taxon>
        <taxon>Lactobacillales</taxon>
        <taxon>Aerococcaceae</taxon>
        <taxon>Aerococcus</taxon>
    </lineage>
</organism>
<accession>A0A0X8FF24</accession>
<dbReference type="Pfam" id="PF00005">
    <property type="entry name" value="ABC_tran"/>
    <property type="match status" value="1"/>
</dbReference>
<keyword evidence="4" id="KW-0547">Nucleotide-binding</keyword>
<dbReference type="RefSeq" id="WP_060778572.1">
    <property type="nucleotide sequence ID" value="NZ_CAJHLF010000007.1"/>
</dbReference>
<comment type="subcellular location">
    <subcellularLocation>
        <location evidence="1">Cell membrane</location>
        <topology evidence="1">Peripheral membrane protein</topology>
    </subcellularLocation>
</comment>
<evidence type="ECO:0000259" key="7">
    <source>
        <dbReference type="PROSITE" id="PS50893"/>
    </source>
</evidence>
<dbReference type="OrthoDB" id="1679618at2"/>
<evidence type="ECO:0000256" key="4">
    <source>
        <dbReference type="ARBA" id="ARBA00022741"/>
    </source>
</evidence>
<dbReference type="AlphaFoldDB" id="A0A0X8FF24"/>
<gene>
    <name evidence="9" type="ORF">I6G68_03785</name>
    <name evidence="8" type="ORF">ODY43_07615</name>
</gene>
<evidence type="ECO:0000256" key="5">
    <source>
        <dbReference type="ARBA" id="ARBA00022840"/>
    </source>
</evidence>
<keyword evidence="3" id="KW-1003">Cell membrane</keyword>
<dbReference type="PROSITE" id="PS00211">
    <property type="entry name" value="ABC_TRANSPORTER_1"/>
    <property type="match status" value="1"/>
</dbReference>
<evidence type="ECO:0000313" key="10">
    <source>
        <dbReference type="Proteomes" id="UP000594771"/>
    </source>
</evidence>
<evidence type="ECO:0000256" key="1">
    <source>
        <dbReference type="ARBA" id="ARBA00004202"/>
    </source>
</evidence>
<dbReference type="SUPFAM" id="SSF52540">
    <property type="entry name" value="P-loop containing nucleoside triphosphate hydrolases"/>
    <property type="match status" value="1"/>
</dbReference>
<dbReference type="InterPro" id="IPR027417">
    <property type="entry name" value="P-loop_NTPase"/>
</dbReference>
<dbReference type="Gene3D" id="3.40.50.300">
    <property type="entry name" value="P-loop containing nucleotide triphosphate hydrolases"/>
    <property type="match status" value="1"/>
</dbReference>
<dbReference type="Proteomes" id="UP001069145">
    <property type="component" value="Unassembled WGS sequence"/>
</dbReference>
<evidence type="ECO:0000313" key="11">
    <source>
        <dbReference type="Proteomes" id="UP001069145"/>
    </source>
</evidence>
<keyword evidence="2" id="KW-0813">Transport</keyword>
<dbReference type="EMBL" id="JAOTML010000009">
    <property type="protein sequence ID" value="MCY3053854.1"/>
    <property type="molecule type" value="Genomic_DNA"/>
</dbReference>
<dbReference type="PANTHER" id="PTHR43166">
    <property type="entry name" value="AMINO ACID IMPORT ATP-BINDING PROTEIN"/>
    <property type="match status" value="1"/>
</dbReference>
<dbReference type="GeneID" id="35768442"/>
<dbReference type="GO" id="GO:0005886">
    <property type="term" value="C:plasma membrane"/>
    <property type="evidence" value="ECO:0007669"/>
    <property type="project" value="UniProtKB-SubCell"/>
</dbReference>
<dbReference type="SMART" id="SM00382">
    <property type="entry name" value="AAA"/>
    <property type="match status" value="1"/>
</dbReference>
<evidence type="ECO:0000256" key="3">
    <source>
        <dbReference type="ARBA" id="ARBA00022475"/>
    </source>
</evidence>
<protein>
    <submittedName>
        <fullName evidence="9">Amino acid ABC transporter ATP-binding protein</fullName>
    </submittedName>
</protein>
<dbReference type="Proteomes" id="UP000594771">
    <property type="component" value="Chromosome"/>
</dbReference>
<keyword evidence="5 9" id="KW-0067">ATP-binding</keyword>
<dbReference type="GO" id="GO:0016887">
    <property type="term" value="F:ATP hydrolysis activity"/>
    <property type="evidence" value="ECO:0007669"/>
    <property type="project" value="InterPro"/>
</dbReference>
<evidence type="ECO:0000256" key="2">
    <source>
        <dbReference type="ARBA" id="ARBA00022448"/>
    </source>
</evidence>
<dbReference type="PANTHER" id="PTHR43166:SF35">
    <property type="entry name" value="L-CYSTINE IMPORT ATP-BINDING PROTEIN TCYN"/>
    <property type="match status" value="1"/>
</dbReference>
<dbReference type="InterPro" id="IPR017871">
    <property type="entry name" value="ABC_transporter-like_CS"/>
</dbReference>
<reference evidence="9 10" key="1">
    <citation type="submission" date="2020-12" db="EMBL/GenBank/DDBJ databases">
        <title>FDA dAtabase for Regulatory Grade micrObial Sequences (FDA-ARGOS): Supporting development and validation of Infectious Disease Dx tests.</title>
        <authorList>
            <person name="Sproer C."/>
            <person name="Gronow S."/>
            <person name="Severitt S."/>
            <person name="Schroder I."/>
            <person name="Tallon L."/>
            <person name="Sadzewicz L."/>
            <person name="Zhao X."/>
            <person name="Boylan J."/>
            <person name="Ott S."/>
            <person name="Bowen H."/>
            <person name="Vavikolanu K."/>
            <person name="Mehta A."/>
            <person name="Aluvathingal J."/>
            <person name="Nadendla S."/>
            <person name="Lowell S."/>
            <person name="Myers T."/>
            <person name="Yan Y."/>
            <person name="Sichtig H."/>
        </authorList>
    </citation>
    <scope>NUCLEOTIDE SEQUENCE [LARGE SCALE GENOMIC DNA]</scope>
    <source>
        <strain evidence="9 10">FDAARGOS_911</strain>
    </source>
</reference>
<feature type="domain" description="ABC transporter" evidence="7">
    <location>
        <begin position="2"/>
        <end position="239"/>
    </location>
</feature>
<dbReference type="InterPro" id="IPR030679">
    <property type="entry name" value="ABC_ATPase_HisP-typ"/>
</dbReference>
<dbReference type="KEGG" id="aun:AWM73_06250"/>
<keyword evidence="11" id="KW-1185">Reference proteome</keyword>
<reference evidence="8" key="2">
    <citation type="submission" date="2022-09" db="EMBL/GenBank/DDBJ databases">
        <title>Aerococcus urinae taxonomy study.</title>
        <authorList>
            <person name="Christensen J."/>
            <person name="Senneby E."/>
        </authorList>
    </citation>
    <scope>NUCLEOTIDE SEQUENCE</scope>
    <source>
        <strain evidence="8">NLD-066-U95</strain>
    </source>
</reference>
<sequence>MLRLENIHKTFADKEVLKGIDLTVNDGEVVAIIGPSGTGKTTLLRTINFLDPADHGSIQLNDLTVAVDQATKQEITEIRRRTAMVFQNYSLFKNKTVLENVTEGLITVQGKSAEMAERIAKAELDQVGMLDHLDKYPSQLSGGQAQRVGIARAVALKPEILLLDEPTSSLDPERSAELLKILQEIARTGVTMLITTHEMDFAKYVSSQVVFMENGEIVESGSPQQIFSAAKETRTRDFVNKIQHPFLTESEEND</sequence>
<evidence type="ECO:0000313" key="8">
    <source>
        <dbReference type="EMBL" id="MCY3053854.1"/>
    </source>
</evidence>
<dbReference type="PROSITE" id="PS50893">
    <property type="entry name" value="ABC_TRANSPORTER_2"/>
    <property type="match status" value="1"/>
</dbReference>
<evidence type="ECO:0000256" key="6">
    <source>
        <dbReference type="ARBA" id="ARBA00023136"/>
    </source>
</evidence>
<dbReference type="InterPro" id="IPR003593">
    <property type="entry name" value="AAA+_ATPase"/>
</dbReference>
<keyword evidence="6" id="KW-0472">Membrane</keyword>
<dbReference type="InterPro" id="IPR050086">
    <property type="entry name" value="MetN_ABC_transporter-like"/>
</dbReference>
<dbReference type="EMBL" id="CP065662">
    <property type="protein sequence ID" value="QPS02188.1"/>
    <property type="molecule type" value="Genomic_DNA"/>
</dbReference>
<name>A0A0X8FF24_9LACT</name>
<dbReference type="InterPro" id="IPR003439">
    <property type="entry name" value="ABC_transporter-like_ATP-bd"/>
</dbReference>
<dbReference type="GO" id="GO:0015424">
    <property type="term" value="F:ABC-type amino acid transporter activity"/>
    <property type="evidence" value="ECO:0007669"/>
    <property type="project" value="InterPro"/>
</dbReference>
<dbReference type="PIRSF" id="PIRSF039085">
    <property type="entry name" value="ABC_ATPase_HisP"/>
    <property type="match status" value="1"/>
</dbReference>